<evidence type="ECO:0000256" key="1">
    <source>
        <dbReference type="SAM" id="MobiDB-lite"/>
    </source>
</evidence>
<evidence type="ECO:0000256" key="2">
    <source>
        <dbReference type="SAM" id="Phobius"/>
    </source>
</evidence>
<reference evidence="4" key="1">
    <citation type="journal article" date="2019" name="Int. J. Syst. Evol. Microbiol.">
        <title>The Global Catalogue of Microorganisms (GCM) 10K type strain sequencing project: providing services to taxonomists for standard genome sequencing and annotation.</title>
        <authorList>
            <consortium name="The Broad Institute Genomics Platform"/>
            <consortium name="The Broad Institute Genome Sequencing Center for Infectious Disease"/>
            <person name="Wu L."/>
            <person name="Ma J."/>
        </authorList>
    </citation>
    <scope>NUCLEOTIDE SEQUENCE [LARGE SCALE GENOMIC DNA]</scope>
    <source>
        <strain evidence="4">CCUG 57942</strain>
    </source>
</reference>
<name>A0ABW4Z7U8_9BACT</name>
<gene>
    <name evidence="3" type="ORF">ACFSW8_03650</name>
</gene>
<keyword evidence="2" id="KW-1133">Transmembrane helix</keyword>
<proteinExistence type="predicted"/>
<feature type="transmembrane region" description="Helical" evidence="2">
    <location>
        <begin position="497"/>
        <end position="517"/>
    </location>
</feature>
<dbReference type="Proteomes" id="UP001597389">
    <property type="component" value="Unassembled WGS sequence"/>
</dbReference>
<comment type="caution">
    <text evidence="3">The sequence shown here is derived from an EMBL/GenBank/DDBJ whole genome shotgun (WGS) entry which is preliminary data.</text>
</comment>
<feature type="transmembrane region" description="Helical" evidence="2">
    <location>
        <begin position="394"/>
        <end position="413"/>
    </location>
</feature>
<dbReference type="Pfam" id="PF07399">
    <property type="entry name" value="Na_H_antiport_3"/>
    <property type="match status" value="1"/>
</dbReference>
<dbReference type="RefSeq" id="WP_377177456.1">
    <property type="nucleotide sequence ID" value="NZ_JBHUJB010000015.1"/>
</dbReference>
<feature type="transmembrane region" description="Helical" evidence="2">
    <location>
        <begin position="210"/>
        <end position="239"/>
    </location>
</feature>
<keyword evidence="2" id="KW-0812">Transmembrane</keyword>
<feature type="transmembrane region" description="Helical" evidence="2">
    <location>
        <begin position="127"/>
        <end position="144"/>
    </location>
</feature>
<feature type="transmembrane region" description="Helical" evidence="2">
    <location>
        <begin position="171"/>
        <end position="190"/>
    </location>
</feature>
<sequence>MAANDKPAYKAGEYGLTEDQYAVFPLPLGYYEKKLTPEGNVDVGATLAYRATQQDGFNIVATIIFVCAIVHTFLAGFFLRMAHHHQEKHEERIKAEGRTACAKPQEDAKDDVSFRAHLFHFLGEVEAIFGIWVAALVIAMYYFFGIQEGGFLGIADGYQQIKLYFAKDVNFVEPVFVVIIMAISATRPVVRFAEKIIGSVARMFGGGPAAWWLSVMTIAPILGSFITEPAAMTISAMLLSKWFYDKKPPAGFAYATLGLLFVNISVGGTLTHFAAPPVLMIAQKWNFGLGFMFMNFGLKAILGIIIANILYFFAFKKHFAALEGDTEGENRRQLWAEREDPIPFMVTFTHLAFLGWTVLSAHYPPLFIAGFMFFIGFTQATGHHQNDVSMKSPLLVGFFLSGLVIHGKCQAWWIEPLITSIDNQYILMIGSTVLTAFNDNAAITYLASQAPGLSITAKYAIVAGAVTGGGLTVIANAPNPAGQSILGKHFEGGVAPLKLMTAALVPTVIMGACFMLIPTSGMVNDPLDKRKAHDEHVEDAHAGSPKKEIQESHTH</sequence>
<keyword evidence="4" id="KW-1185">Reference proteome</keyword>
<organism evidence="3 4">
    <name type="scientific">Rubritalea tangerina</name>
    <dbReference type="NCBI Taxonomy" id="430798"/>
    <lineage>
        <taxon>Bacteria</taxon>
        <taxon>Pseudomonadati</taxon>
        <taxon>Verrucomicrobiota</taxon>
        <taxon>Verrucomicrobiia</taxon>
        <taxon>Verrucomicrobiales</taxon>
        <taxon>Rubritaleaceae</taxon>
        <taxon>Rubritalea</taxon>
    </lineage>
</organism>
<evidence type="ECO:0000313" key="3">
    <source>
        <dbReference type="EMBL" id="MFD2157989.1"/>
    </source>
</evidence>
<feature type="transmembrane region" description="Helical" evidence="2">
    <location>
        <begin position="287"/>
        <end position="313"/>
    </location>
</feature>
<feature type="transmembrane region" description="Helical" evidence="2">
    <location>
        <begin position="57"/>
        <end position="79"/>
    </location>
</feature>
<feature type="transmembrane region" description="Helical" evidence="2">
    <location>
        <begin position="425"/>
        <end position="447"/>
    </location>
</feature>
<feature type="region of interest" description="Disordered" evidence="1">
    <location>
        <begin position="530"/>
        <end position="555"/>
    </location>
</feature>
<dbReference type="EMBL" id="JBHUJB010000015">
    <property type="protein sequence ID" value="MFD2157989.1"/>
    <property type="molecule type" value="Genomic_DNA"/>
</dbReference>
<keyword evidence="2" id="KW-0472">Membrane</keyword>
<protein>
    <submittedName>
        <fullName evidence="3">Na+/H+ antiporter</fullName>
    </submittedName>
</protein>
<dbReference type="InterPro" id="IPR009978">
    <property type="entry name" value="Na_H_antiport_3"/>
</dbReference>
<accession>A0ABW4Z7U8</accession>
<feature type="transmembrane region" description="Helical" evidence="2">
    <location>
        <begin position="251"/>
        <end position="275"/>
    </location>
</feature>
<evidence type="ECO:0000313" key="4">
    <source>
        <dbReference type="Proteomes" id="UP001597389"/>
    </source>
</evidence>
<feature type="transmembrane region" description="Helical" evidence="2">
    <location>
        <begin position="459"/>
        <end position="477"/>
    </location>
</feature>